<protein>
    <submittedName>
        <fullName evidence="1">Uncharacterized protein</fullName>
    </submittedName>
</protein>
<reference evidence="1" key="1">
    <citation type="journal article" date="2013" name="Nature">
        <title>Draft genome of the wheat A-genome progenitor Triticum urartu.</title>
        <authorList>
            <person name="Ling H.Q."/>
            <person name="Zhao S."/>
            <person name="Liu D."/>
            <person name="Wang J."/>
            <person name="Sun H."/>
            <person name="Zhang C."/>
            <person name="Fan H."/>
            <person name="Li D."/>
            <person name="Dong L."/>
            <person name="Tao Y."/>
            <person name="Gao C."/>
            <person name="Wu H."/>
            <person name="Li Y."/>
            <person name="Cui Y."/>
            <person name="Guo X."/>
            <person name="Zheng S."/>
            <person name="Wang B."/>
            <person name="Yu K."/>
            <person name="Liang Q."/>
            <person name="Yang W."/>
            <person name="Lou X."/>
            <person name="Chen J."/>
            <person name="Feng M."/>
            <person name="Jian J."/>
            <person name="Zhang X."/>
            <person name="Luo G."/>
            <person name="Jiang Y."/>
            <person name="Liu J."/>
            <person name="Wang Z."/>
            <person name="Sha Y."/>
            <person name="Zhang B."/>
            <person name="Wu H."/>
            <person name="Tang D."/>
            <person name="Shen Q."/>
            <person name="Xue P."/>
            <person name="Zou S."/>
            <person name="Wang X."/>
            <person name="Liu X."/>
            <person name="Wang F."/>
            <person name="Yang Y."/>
            <person name="An X."/>
            <person name="Dong Z."/>
            <person name="Zhang K."/>
            <person name="Zhang X."/>
            <person name="Luo M.C."/>
            <person name="Dvorak J."/>
            <person name="Tong Y."/>
            <person name="Wang J."/>
            <person name="Yang H."/>
            <person name="Li Z."/>
            <person name="Wang D."/>
            <person name="Zhang A."/>
            <person name="Wang J."/>
        </authorList>
    </citation>
    <scope>NUCLEOTIDE SEQUENCE</scope>
</reference>
<organism evidence="1">
    <name type="scientific">Triticum urartu</name>
    <name type="common">Red wild einkorn</name>
    <name type="synonym">Crithodium urartu</name>
    <dbReference type="NCBI Taxonomy" id="4572"/>
    <lineage>
        <taxon>Eukaryota</taxon>
        <taxon>Viridiplantae</taxon>
        <taxon>Streptophyta</taxon>
        <taxon>Embryophyta</taxon>
        <taxon>Tracheophyta</taxon>
        <taxon>Spermatophyta</taxon>
        <taxon>Magnoliopsida</taxon>
        <taxon>Liliopsida</taxon>
        <taxon>Poales</taxon>
        <taxon>Poaceae</taxon>
        <taxon>BOP clade</taxon>
        <taxon>Pooideae</taxon>
        <taxon>Triticodae</taxon>
        <taxon>Triticeae</taxon>
        <taxon>Triticinae</taxon>
        <taxon>Triticum</taxon>
    </lineage>
</organism>
<sequence length="62" mass="6227">MSGKAPLGEEVKEEELVGNYGAADAPGLGEGTALEVAENVEEHGAREADGIAVAIARVHLAG</sequence>
<evidence type="ECO:0000313" key="1">
    <source>
        <dbReference type="EMBL" id="EMS63324.1"/>
    </source>
</evidence>
<accession>M8AQM5</accession>
<dbReference type="EMBL" id="KD070566">
    <property type="protein sequence ID" value="EMS63324.1"/>
    <property type="molecule type" value="Genomic_DNA"/>
</dbReference>
<dbReference type="AlphaFoldDB" id="M8AQM5"/>
<gene>
    <name evidence="1" type="ORF">TRIUR3_34815</name>
</gene>
<name>M8AQM5_TRIUA</name>
<proteinExistence type="predicted"/>